<organism evidence="6 7">
    <name type="scientific">Ureaplasma miroungigenitalium</name>
    <dbReference type="NCBI Taxonomy" id="1042321"/>
    <lineage>
        <taxon>Bacteria</taxon>
        <taxon>Bacillati</taxon>
        <taxon>Mycoplasmatota</taxon>
        <taxon>Mycoplasmoidales</taxon>
        <taxon>Mycoplasmoidaceae</taxon>
        <taxon>Ureaplasma</taxon>
    </lineage>
</organism>
<dbReference type="SMART" id="SM01403">
    <property type="entry name" value="Ribosomal_S10"/>
    <property type="match status" value="1"/>
</dbReference>
<comment type="caution">
    <text evidence="6">The sequence shown here is derived from an EMBL/GenBank/DDBJ whole genome shotgun (WGS) entry which is preliminary data.</text>
</comment>
<evidence type="ECO:0000256" key="4">
    <source>
        <dbReference type="HAMAP-Rule" id="MF_00508"/>
    </source>
</evidence>
<dbReference type="PRINTS" id="PR00971">
    <property type="entry name" value="RIBOSOMALS10"/>
</dbReference>
<dbReference type="Proteomes" id="UP001208245">
    <property type="component" value="Unassembled WGS sequence"/>
</dbReference>
<evidence type="ECO:0000259" key="5">
    <source>
        <dbReference type="SMART" id="SM01403"/>
    </source>
</evidence>
<keyword evidence="7" id="KW-1185">Reference proteome</keyword>
<dbReference type="RefSeq" id="WP_263821729.1">
    <property type="nucleotide sequence ID" value="NZ_JAOXHK010000002.1"/>
</dbReference>
<evidence type="ECO:0000313" key="7">
    <source>
        <dbReference type="Proteomes" id="UP001208245"/>
    </source>
</evidence>
<gene>
    <name evidence="4 6" type="primary">rpsJ</name>
    <name evidence="6" type="ORF">OF376_01360</name>
</gene>
<sequence length="110" mass="12855">MSQELNKKTNAKKEWRIRLQSYDHRLLDETVKKIIEIASKKSKVRGPIPLPTKKEIFTILRSPHVNKPSREQFERRTHKRLLIIESQDASTGAELKRLSIPFGVDVKIKL</sequence>
<dbReference type="InterPro" id="IPR001848">
    <property type="entry name" value="Ribosomal_uS10"/>
</dbReference>
<dbReference type="InterPro" id="IPR036838">
    <property type="entry name" value="Ribosomal_uS10_dom_sf"/>
</dbReference>
<accession>A0ABT3BMG5</accession>
<dbReference type="Gene3D" id="3.30.70.600">
    <property type="entry name" value="Ribosomal protein S10 domain"/>
    <property type="match status" value="1"/>
</dbReference>
<dbReference type="PANTHER" id="PTHR11700">
    <property type="entry name" value="30S RIBOSOMAL PROTEIN S10 FAMILY MEMBER"/>
    <property type="match status" value="1"/>
</dbReference>
<keyword evidence="2 4" id="KW-0689">Ribosomal protein</keyword>
<comment type="function">
    <text evidence="4">Involved in the binding of tRNA to the ribosomes.</text>
</comment>
<dbReference type="GO" id="GO:0005840">
    <property type="term" value="C:ribosome"/>
    <property type="evidence" value="ECO:0007669"/>
    <property type="project" value="UniProtKB-KW"/>
</dbReference>
<evidence type="ECO:0000256" key="3">
    <source>
        <dbReference type="ARBA" id="ARBA00023274"/>
    </source>
</evidence>
<evidence type="ECO:0000256" key="2">
    <source>
        <dbReference type="ARBA" id="ARBA00022980"/>
    </source>
</evidence>
<evidence type="ECO:0000256" key="1">
    <source>
        <dbReference type="ARBA" id="ARBA00007102"/>
    </source>
</evidence>
<feature type="domain" description="Small ribosomal subunit protein uS10" evidence="5">
    <location>
        <begin position="16"/>
        <end position="109"/>
    </location>
</feature>
<comment type="subunit">
    <text evidence="4">Part of the 30S ribosomal subunit.</text>
</comment>
<dbReference type="NCBIfam" id="NF001861">
    <property type="entry name" value="PRK00596.1"/>
    <property type="match status" value="1"/>
</dbReference>
<dbReference type="NCBIfam" id="TIGR01049">
    <property type="entry name" value="rpsJ_bact"/>
    <property type="match status" value="1"/>
</dbReference>
<name>A0ABT3BMG5_9BACT</name>
<dbReference type="HAMAP" id="MF_00508">
    <property type="entry name" value="Ribosomal_uS10"/>
    <property type="match status" value="1"/>
</dbReference>
<dbReference type="EMBL" id="JAOXHL010000001">
    <property type="protein sequence ID" value="MCV3728413.1"/>
    <property type="molecule type" value="Genomic_DNA"/>
</dbReference>
<protein>
    <recommendedName>
        <fullName evidence="4">Small ribosomal subunit protein uS10</fullName>
    </recommendedName>
</protein>
<keyword evidence="3 4" id="KW-0687">Ribonucleoprotein</keyword>
<comment type="similarity">
    <text evidence="1 4">Belongs to the universal ribosomal protein uS10 family.</text>
</comment>
<proteinExistence type="inferred from homology"/>
<dbReference type="SUPFAM" id="SSF54999">
    <property type="entry name" value="Ribosomal protein S10"/>
    <property type="match status" value="1"/>
</dbReference>
<dbReference type="Pfam" id="PF00338">
    <property type="entry name" value="Ribosomal_S10"/>
    <property type="match status" value="1"/>
</dbReference>
<reference evidence="6 7" key="1">
    <citation type="journal article" date="2020" name="Int. J. Syst. Evol. Microbiol.">
        <title>Ureaplasma miroungigenitalium sp. nov. isolated from northern elephant seals (Mirounga angustirostris) and Ureaplasma zalophigenitalium sp. nov. isolated from California sea lions (Zalophus californianus).</title>
        <authorList>
            <person name="Volokhov D.V."/>
            <person name="Gulland F.M."/>
            <person name="Gao Y."/>
            <person name="Chizhikov V.E."/>
        </authorList>
    </citation>
    <scope>NUCLEOTIDE SEQUENCE [LARGE SCALE GENOMIC DNA]</scope>
    <source>
        <strain evidence="6 7">ES3182-GEN</strain>
    </source>
</reference>
<dbReference type="InterPro" id="IPR027486">
    <property type="entry name" value="Ribosomal_uS10_dom"/>
</dbReference>
<evidence type="ECO:0000313" key="6">
    <source>
        <dbReference type="EMBL" id="MCV3728413.1"/>
    </source>
</evidence>